<reference evidence="1 2" key="1">
    <citation type="submission" date="2021-06" db="EMBL/GenBank/DDBJ databases">
        <title>Caerostris extrusa draft genome.</title>
        <authorList>
            <person name="Kono N."/>
            <person name="Arakawa K."/>
        </authorList>
    </citation>
    <scope>NUCLEOTIDE SEQUENCE [LARGE SCALE GENOMIC DNA]</scope>
</reference>
<evidence type="ECO:0000313" key="1">
    <source>
        <dbReference type="EMBL" id="GIY80506.1"/>
    </source>
</evidence>
<protein>
    <submittedName>
        <fullName evidence="1">Uncharacterized protein</fullName>
    </submittedName>
</protein>
<proteinExistence type="predicted"/>
<sequence>MVRNRSRPAKDSRGFGCRDMDARFGFHAPYINCISIEWPSTVTDKEQQQAESTTKPQISAIFIFTLYQSCSISQPFFFLQVVCISRRMSNIDLRAVPLLRCECGGHLKEVACEELIDLLWTFTYSTFCPLGSRKKLDLRIRLTSFVINGQTVQQ</sequence>
<comment type="caution">
    <text evidence="1">The sequence shown here is derived from an EMBL/GenBank/DDBJ whole genome shotgun (WGS) entry which is preliminary data.</text>
</comment>
<evidence type="ECO:0000313" key="2">
    <source>
        <dbReference type="Proteomes" id="UP001054945"/>
    </source>
</evidence>
<name>A0AAV4WEU9_CAEEX</name>
<keyword evidence="2" id="KW-1185">Reference proteome</keyword>
<dbReference type="AlphaFoldDB" id="A0AAV4WEU9"/>
<accession>A0AAV4WEU9</accession>
<dbReference type="EMBL" id="BPLR01016015">
    <property type="protein sequence ID" value="GIY80506.1"/>
    <property type="molecule type" value="Genomic_DNA"/>
</dbReference>
<organism evidence="1 2">
    <name type="scientific">Caerostris extrusa</name>
    <name type="common">Bark spider</name>
    <name type="synonym">Caerostris bankana</name>
    <dbReference type="NCBI Taxonomy" id="172846"/>
    <lineage>
        <taxon>Eukaryota</taxon>
        <taxon>Metazoa</taxon>
        <taxon>Ecdysozoa</taxon>
        <taxon>Arthropoda</taxon>
        <taxon>Chelicerata</taxon>
        <taxon>Arachnida</taxon>
        <taxon>Araneae</taxon>
        <taxon>Araneomorphae</taxon>
        <taxon>Entelegynae</taxon>
        <taxon>Araneoidea</taxon>
        <taxon>Araneidae</taxon>
        <taxon>Caerostris</taxon>
    </lineage>
</organism>
<gene>
    <name evidence="1" type="ORF">CEXT_642251</name>
</gene>
<dbReference type="Proteomes" id="UP001054945">
    <property type="component" value="Unassembled WGS sequence"/>
</dbReference>